<evidence type="ECO:0000256" key="1">
    <source>
        <dbReference type="SAM" id="MobiDB-lite"/>
    </source>
</evidence>
<name>A0A5C3MX38_9AGAM</name>
<dbReference type="InterPro" id="IPR021709">
    <property type="entry name" value="DUF3292"/>
</dbReference>
<keyword evidence="3" id="KW-1185">Reference proteome</keyword>
<accession>A0A5C3MX38</accession>
<reference evidence="2 3" key="1">
    <citation type="journal article" date="2019" name="Nat. Ecol. Evol.">
        <title>Megaphylogeny resolves global patterns of mushroom evolution.</title>
        <authorList>
            <person name="Varga T."/>
            <person name="Krizsan K."/>
            <person name="Foldi C."/>
            <person name="Dima B."/>
            <person name="Sanchez-Garcia M."/>
            <person name="Sanchez-Ramirez S."/>
            <person name="Szollosi G.J."/>
            <person name="Szarkandi J.G."/>
            <person name="Papp V."/>
            <person name="Albert L."/>
            <person name="Andreopoulos W."/>
            <person name="Angelini C."/>
            <person name="Antonin V."/>
            <person name="Barry K.W."/>
            <person name="Bougher N.L."/>
            <person name="Buchanan P."/>
            <person name="Buyck B."/>
            <person name="Bense V."/>
            <person name="Catcheside P."/>
            <person name="Chovatia M."/>
            <person name="Cooper J."/>
            <person name="Damon W."/>
            <person name="Desjardin D."/>
            <person name="Finy P."/>
            <person name="Geml J."/>
            <person name="Haridas S."/>
            <person name="Hughes K."/>
            <person name="Justo A."/>
            <person name="Karasinski D."/>
            <person name="Kautmanova I."/>
            <person name="Kiss B."/>
            <person name="Kocsube S."/>
            <person name="Kotiranta H."/>
            <person name="LaButti K.M."/>
            <person name="Lechner B.E."/>
            <person name="Liimatainen K."/>
            <person name="Lipzen A."/>
            <person name="Lukacs Z."/>
            <person name="Mihaltcheva S."/>
            <person name="Morgado L.N."/>
            <person name="Niskanen T."/>
            <person name="Noordeloos M.E."/>
            <person name="Ohm R.A."/>
            <person name="Ortiz-Santana B."/>
            <person name="Ovrebo C."/>
            <person name="Racz N."/>
            <person name="Riley R."/>
            <person name="Savchenko A."/>
            <person name="Shiryaev A."/>
            <person name="Soop K."/>
            <person name="Spirin V."/>
            <person name="Szebenyi C."/>
            <person name="Tomsovsky M."/>
            <person name="Tulloss R.E."/>
            <person name="Uehling J."/>
            <person name="Grigoriev I.V."/>
            <person name="Vagvolgyi C."/>
            <person name="Papp T."/>
            <person name="Martin F.M."/>
            <person name="Miettinen O."/>
            <person name="Hibbett D.S."/>
            <person name="Nagy L.G."/>
        </authorList>
    </citation>
    <scope>NUCLEOTIDE SEQUENCE [LARGE SCALE GENOMIC DNA]</scope>
    <source>
        <strain evidence="2 3">OMC1185</strain>
    </source>
</reference>
<feature type="region of interest" description="Disordered" evidence="1">
    <location>
        <begin position="151"/>
        <end position="193"/>
    </location>
</feature>
<dbReference type="AlphaFoldDB" id="A0A5C3MX38"/>
<dbReference type="Pfam" id="PF11696">
    <property type="entry name" value="DUF3292"/>
    <property type="match status" value="1"/>
</dbReference>
<evidence type="ECO:0000313" key="3">
    <source>
        <dbReference type="Proteomes" id="UP000305948"/>
    </source>
</evidence>
<dbReference type="Proteomes" id="UP000305948">
    <property type="component" value="Unassembled WGS sequence"/>
</dbReference>
<organism evidence="2 3">
    <name type="scientific">Heliocybe sulcata</name>
    <dbReference type="NCBI Taxonomy" id="5364"/>
    <lineage>
        <taxon>Eukaryota</taxon>
        <taxon>Fungi</taxon>
        <taxon>Dikarya</taxon>
        <taxon>Basidiomycota</taxon>
        <taxon>Agaricomycotina</taxon>
        <taxon>Agaricomycetes</taxon>
        <taxon>Gloeophyllales</taxon>
        <taxon>Gloeophyllaceae</taxon>
        <taxon>Heliocybe</taxon>
    </lineage>
</organism>
<feature type="compositionally biased region" description="Basic and acidic residues" evidence="1">
    <location>
        <begin position="158"/>
        <end position="178"/>
    </location>
</feature>
<evidence type="ECO:0000313" key="2">
    <source>
        <dbReference type="EMBL" id="TFK49854.1"/>
    </source>
</evidence>
<dbReference type="STRING" id="5364.A0A5C3MX38"/>
<protein>
    <submittedName>
        <fullName evidence="2">Uncharacterized protein</fullName>
    </submittedName>
</protein>
<sequence length="193" mass="21108">MSWRDPEMGSWRAGIVRGRSMAIKGGDELDDGCLGISGVVLFFTQLLVSDGLNPSALDWQELFSGIQFSMLLGESVVYKGTMFIVLSVLFGQAALARGISWLEGKVQNCTIFQGAPTNAQLARALLWIGEDHKARLLTAVASCYDMPRNVDSIQHPDPAQRGEAESGKEKGQHEEPKHSRFPGFVLAKSAWAR</sequence>
<proteinExistence type="predicted"/>
<dbReference type="EMBL" id="ML213515">
    <property type="protein sequence ID" value="TFK49854.1"/>
    <property type="molecule type" value="Genomic_DNA"/>
</dbReference>
<gene>
    <name evidence="2" type="ORF">OE88DRAFT_1646249</name>
</gene>